<feature type="region of interest" description="Disordered" evidence="1">
    <location>
        <begin position="19"/>
        <end position="43"/>
    </location>
</feature>
<evidence type="ECO:0000313" key="2">
    <source>
        <dbReference type="EMBL" id="VDN26686.1"/>
    </source>
</evidence>
<dbReference type="OrthoDB" id="6279901at2759"/>
<evidence type="ECO:0000256" key="1">
    <source>
        <dbReference type="SAM" id="MobiDB-lite"/>
    </source>
</evidence>
<dbReference type="Proteomes" id="UP000281553">
    <property type="component" value="Unassembled WGS sequence"/>
</dbReference>
<dbReference type="AlphaFoldDB" id="A0A3P7Q7R4"/>
<protein>
    <submittedName>
        <fullName evidence="2">Uncharacterized protein</fullName>
    </submittedName>
</protein>
<accession>A0A3P7Q7R4</accession>
<sequence length="192" mass="21835">MAINFGKFFFHNFLPNRNTSEQAENRDTAASSSDNDYEDDEYTEQAHANSGFVLDSQDDKLTQVLESLRRVISIHKAQQQQQQHQDQLKALAEHPPSRTTEGAHSGDAESSISETERLQLHEYQRFPPRKTGLHGNRRFSAAAVLGPRSHHHHQRSLDLGPTLFGKQSFKATERLSRKPEKVSRNAVFAYVL</sequence>
<proteinExistence type="predicted"/>
<feature type="region of interest" description="Disordered" evidence="1">
    <location>
        <begin position="76"/>
        <end position="114"/>
    </location>
</feature>
<evidence type="ECO:0000313" key="3">
    <source>
        <dbReference type="Proteomes" id="UP000281553"/>
    </source>
</evidence>
<gene>
    <name evidence="2" type="ORF">DILT_LOCUS14860</name>
</gene>
<reference evidence="2 3" key="1">
    <citation type="submission" date="2018-11" db="EMBL/GenBank/DDBJ databases">
        <authorList>
            <consortium name="Pathogen Informatics"/>
        </authorList>
    </citation>
    <scope>NUCLEOTIDE SEQUENCE [LARGE SCALE GENOMIC DNA]</scope>
</reference>
<dbReference type="EMBL" id="UYRU01076201">
    <property type="protein sequence ID" value="VDN26686.1"/>
    <property type="molecule type" value="Genomic_DNA"/>
</dbReference>
<keyword evidence="3" id="KW-1185">Reference proteome</keyword>
<name>A0A3P7Q7R4_DIBLA</name>
<feature type="compositionally biased region" description="Polar residues" evidence="1">
    <location>
        <begin position="97"/>
        <end position="113"/>
    </location>
</feature>
<organism evidence="2 3">
    <name type="scientific">Dibothriocephalus latus</name>
    <name type="common">Fish tapeworm</name>
    <name type="synonym">Diphyllobothrium latum</name>
    <dbReference type="NCBI Taxonomy" id="60516"/>
    <lineage>
        <taxon>Eukaryota</taxon>
        <taxon>Metazoa</taxon>
        <taxon>Spiralia</taxon>
        <taxon>Lophotrochozoa</taxon>
        <taxon>Platyhelminthes</taxon>
        <taxon>Cestoda</taxon>
        <taxon>Eucestoda</taxon>
        <taxon>Diphyllobothriidea</taxon>
        <taxon>Diphyllobothriidae</taxon>
        <taxon>Dibothriocephalus</taxon>
    </lineage>
</organism>